<organism evidence="1 2">
    <name type="scientific">Cellvibrio fibrivorans</name>
    <dbReference type="NCBI Taxonomy" id="126350"/>
    <lineage>
        <taxon>Bacteria</taxon>
        <taxon>Pseudomonadati</taxon>
        <taxon>Pseudomonadota</taxon>
        <taxon>Gammaproteobacteria</taxon>
        <taxon>Cellvibrionales</taxon>
        <taxon>Cellvibrionaceae</taxon>
        <taxon>Cellvibrio</taxon>
    </lineage>
</organism>
<comment type="caution">
    <text evidence="1">The sequence shown here is derived from an EMBL/GenBank/DDBJ whole genome shotgun (WGS) entry which is preliminary data.</text>
</comment>
<dbReference type="EMBL" id="JAVDVX010000002">
    <property type="protein sequence ID" value="MDR7088998.1"/>
    <property type="molecule type" value="Genomic_DNA"/>
</dbReference>
<proteinExistence type="predicted"/>
<dbReference type="InterPro" id="IPR013468">
    <property type="entry name" value="CHP02647"/>
</dbReference>
<gene>
    <name evidence="1" type="ORF">J2X05_001004</name>
</gene>
<dbReference type="NCBIfam" id="TIGR02647">
    <property type="entry name" value="DNA"/>
    <property type="match status" value="1"/>
</dbReference>
<protein>
    <submittedName>
        <fullName evidence="1">Uncharacterized protein (TIGR02647 family)</fullName>
    </submittedName>
</protein>
<evidence type="ECO:0000313" key="1">
    <source>
        <dbReference type="EMBL" id="MDR7088998.1"/>
    </source>
</evidence>
<name>A0ABU1UUX3_9GAMM</name>
<reference evidence="1 2" key="1">
    <citation type="submission" date="2023-07" db="EMBL/GenBank/DDBJ databases">
        <title>Sorghum-associated microbial communities from plants grown in Nebraska, USA.</title>
        <authorList>
            <person name="Schachtman D."/>
        </authorList>
    </citation>
    <scope>NUCLEOTIDE SEQUENCE [LARGE SCALE GENOMIC DNA]</scope>
    <source>
        <strain evidence="1 2">BE190</strain>
    </source>
</reference>
<dbReference type="Pfam" id="PF18918">
    <property type="entry name" value="DUF5669"/>
    <property type="match status" value="1"/>
</dbReference>
<dbReference type="RefSeq" id="WP_310069484.1">
    <property type="nucleotide sequence ID" value="NZ_JAVDVX010000002.1"/>
</dbReference>
<evidence type="ECO:0000313" key="2">
    <source>
        <dbReference type="Proteomes" id="UP001253595"/>
    </source>
</evidence>
<sequence>MPISPELVAEMQVLRMFDTSTSQSGLKVHSDASADIIAATRRLFEKQLTTQVDGGYLTPLGYESSVHLQQLLQILNSKPLL</sequence>
<keyword evidence="2" id="KW-1185">Reference proteome</keyword>
<dbReference type="Proteomes" id="UP001253595">
    <property type="component" value="Unassembled WGS sequence"/>
</dbReference>
<accession>A0ABU1UUX3</accession>